<evidence type="ECO:0000256" key="4">
    <source>
        <dbReference type="ARBA" id="ARBA00022857"/>
    </source>
</evidence>
<dbReference type="Gene3D" id="3.50.50.60">
    <property type="entry name" value="FAD/NAD(P)-binding domain"/>
    <property type="match status" value="1"/>
</dbReference>
<dbReference type="EMBL" id="CP003468">
    <property type="protein sequence ID" value="AGS06825.1"/>
    <property type="molecule type" value="Genomic_DNA"/>
</dbReference>
<dbReference type="AlphaFoldDB" id="S5R8C4"/>
<reference evidence="6 7" key="1">
    <citation type="journal article" date="2013" name="Curr. Biol.">
        <title>Defensive bacteriome symbiont with a drastically reduced genome.</title>
        <authorList>
            <person name="Nakabachi A."/>
            <person name="Ueoka R."/>
            <person name="Oshima K."/>
            <person name="Teta R."/>
            <person name="Mangoni A."/>
            <person name="Gurgui M."/>
            <person name="Oldham N.J."/>
            <person name="van Echten-Deckert G."/>
            <person name="Okamura K."/>
            <person name="Yamamoto K."/>
            <person name="Inoue H."/>
            <person name="Ohkuma M."/>
            <person name="Hongoh Y."/>
            <person name="Miyagishima S.Y."/>
            <person name="Hattori M."/>
            <person name="Piel J."/>
            <person name="Fukatsu T."/>
        </authorList>
    </citation>
    <scope>NUCLEOTIDE SEQUENCE [LARGE SCALE GENOMIC DNA]</scope>
    <source>
        <strain evidence="6 7">DC</strain>
    </source>
</reference>
<dbReference type="eggNOG" id="COG2072">
    <property type="taxonomic scope" value="Bacteria"/>
</dbReference>
<protein>
    <submittedName>
        <fullName evidence="6">Flavin-containing monooxygenase, PedG-like protein</fullName>
    </submittedName>
</protein>
<evidence type="ECO:0000256" key="1">
    <source>
        <dbReference type="ARBA" id="ARBA00009183"/>
    </source>
</evidence>
<keyword evidence="5" id="KW-0560">Oxidoreductase</keyword>
<dbReference type="InterPro" id="IPR050346">
    <property type="entry name" value="FMO-like"/>
</dbReference>
<keyword evidence="2" id="KW-0285">Flavoprotein</keyword>
<dbReference type="PIRSF" id="PIRSF000332">
    <property type="entry name" value="FMO"/>
    <property type="match status" value="1"/>
</dbReference>
<dbReference type="GO" id="GO:0050661">
    <property type="term" value="F:NADP binding"/>
    <property type="evidence" value="ECO:0007669"/>
    <property type="project" value="InterPro"/>
</dbReference>
<dbReference type="PATRIC" id="fig|669502.6.peg.129"/>
<keyword evidence="4" id="KW-0521">NADP</keyword>
<comment type="similarity">
    <text evidence="1">Belongs to the FMO family.</text>
</comment>
<dbReference type="PANTHER" id="PTHR23023">
    <property type="entry name" value="DIMETHYLANILINE MONOOXYGENASE"/>
    <property type="match status" value="1"/>
</dbReference>
<evidence type="ECO:0000313" key="6">
    <source>
        <dbReference type="EMBL" id="AGS06825.1"/>
    </source>
</evidence>
<organism evidence="6 7">
    <name type="scientific">Candidatus Profftella armatura</name>
    <dbReference type="NCBI Taxonomy" id="669502"/>
    <lineage>
        <taxon>Bacteria</taxon>
        <taxon>Pseudomonadati</taxon>
        <taxon>Pseudomonadota</taxon>
        <taxon>Betaproteobacteria</taxon>
        <taxon>Candidatus Profftella</taxon>
    </lineage>
</organism>
<dbReference type="KEGG" id="ssdc:SSDC_00660"/>
<dbReference type="GeneID" id="301552999"/>
<dbReference type="STRING" id="669502.SSDC_00660"/>
<evidence type="ECO:0000256" key="2">
    <source>
        <dbReference type="ARBA" id="ARBA00022630"/>
    </source>
</evidence>
<dbReference type="PRINTS" id="PR00370">
    <property type="entry name" value="FMOXYGENASE"/>
</dbReference>
<dbReference type="OrthoDB" id="9766402at2"/>
<dbReference type="RefSeq" id="WP_020915400.1">
    <property type="nucleotide sequence ID" value="NC_021885.1"/>
</dbReference>
<proteinExistence type="inferred from homology"/>
<dbReference type="InterPro" id="IPR020946">
    <property type="entry name" value="Flavin_mOase-like"/>
</dbReference>
<evidence type="ECO:0000256" key="5">
    <source>
        <dbReference type="ARBA" id="ARBA00023002"/>
    </source>
</evidence>
<dbReference type="GO" id="GO:0004499">
    <property type="term" value="F:N,N-dimethylaniline monooxygenase activity"/>
    <property type="evidence" value="ECO:0007669"/>
    <property type="project" value="InterPro"/>
</dbReference>
<dbReference type="GO" id="GO:0050660">
    <property type="term" value="F:flavin adenine dinucleotide binding"/>
    <property type="evidence" value="ECO:0007669"/>
    <property type="project" value="InterPro"/>
</dbReference>
<dbReference type="FunFam" id="3.50.50.60:FF:000042">
    <property type="entry name" value="Dimethylaniline monooxygenase [N-oxide-forming]"/>
    <property type="match status" value="1"/>
</dbReference>
<dbReference type="HOGENOM" id="CLU_006909_8_3_4"/>
<dbReference type="Proteomes" id="UP000015216">
    <property type="component" value="Chromosome"/>
</dbReference>
<evidence type="ECO:0000256" key="3">
    <source>
        <dbReference type="ARBA" id="ARBA00022827"/>
    </source>
</evidence>
<keyword evidence="3" id="KW-0274">FAD</keyword>
<dbReference type="InterPro" id="IPR036188">
    <property type="entry name" value="FAD/NAD-bd_sf"/>
</dbReference>
<gene>
    <name evidence="6" type="primary">dipN</name>
    <name evidence="6" type="ORF">SSDC_00660</name>
</gene>
<dbReference type="SUPFAM" id="SSF51905">
    <property type="entry name" value="FAD/NAD(P)-binding domain"/>
    <property type="match status" value="2"/>
</dbReference>
<evidence type="ECO:0000313" key="7">
    <source>
        <dbReference type="Proteomes" id="UP000015216"/>
    </source>
</evidence>
<dbReference type="InterPro" id="IPR000960">
    <property type="entry name" value="Flavin_mOase"/>
</dbReference>
<accession>S5R8C4</accession>
<name>S5R8C4_9PROT</name>
<keyword evidence="7" id="KW-1185">Reference proteome</keyword>
<keyword evidence="6" id="KW-0503">Monooxygenase</keyword>
<sequence>MKYKNKNIKLCIIGGGPLGIGLGRELSEGNINYDLYEMESDLGGVWNSQASCGRVYPSLHLISPKFNTQVPDYPMPDNYPVYPNHSMMLDYLRSYAKKFDVYNHSIFNTEVINLEQYEDIWEVELSNGKKKKYDFIAVCNGAQRVARYPNYSGYFSGEILHSMDYKSPDQIRNKRVLVVGAGNSGCDIAVDASHHSEKVYHSTRRGYHYYPKFIDGKPTPQWMLQLGNKFSSKEETMAYIKQVFKLAGFDGVDYGLKKPDHPLDAAHPIMNSQILYHIGHGDILPKDDIKNLNGNIVHFVDDTHIEVDTIIYATGYNRHFPFIDKEKLEWKLGIPDLFIHIAPRNLDNIFFFGFVNAAAGLGDGLRLQGQFIRSYIQAFIRKSKGYLKFLNAKKNDNPDLGQDYFIDSHRHLWEVDFWKFIKCARMYRDMLDE</sequence>
<dbReference type="Pfam" id="PF00743">
    <property type="entry name" value="FMO-like"/>
    <property type="match status" value="1"/>
</dbReference>